<reference evidence="1" key="1">
    <citation type="submission" date="2023-03" db="UniProtKB">
        <authorList>
            <consortium name="EnsemblPlants"/>
        </authorList>
    </citation>
    <scope>IDENTIFICATION</scope>
</reference>
<proteinExistence type="predicted"/>
<sequence>MGHEFLEVQCFSFVAFNQIREGTRKLCSEEDEQMNLNGQDHRRKIEGVTRRKKVALELVEGSQRDGRMELFWVMMEIEVVMNRSCGTGE</sequence>
<dbReference type="Gramene" id="MELO3C009044.2.1">
    <property type="protein sequence ID" value="MELO3C009044.2.1"/>
    <property type="gene ID" value="MELO3C009044.2"/>
</dbReference>
<accession>A0A9I9CV63</accession>
<dbReference type="EnsemblPlants" id="MELO3C009044.2.1">
    <property type="protein sequence ID" value="MELO3C009044.2.1"/>
    <property type="gene ID" value="MELO3C009044.2"/>
</dbReference>
<organism evidence="1">
    <name type="scientific">Cucumis melo</name>
    <name type="common">Muskmelon</name>
    <dbReference type="NCBI Taxonomy" id="3656"/>
    <lineage>
        <taxon>Eukaryota</taxon>
        <taxon>Viridiplantae</taxon>
        <taxon>Streptophyta</taxon>
        <taxon>Embryophyta</taxon>
        <taxon>Tracheophyta</taxon>
        <taxon>Spermatophyta</taxon>
        <taxon>Magnoliopsida</taxon>
        <taxon>eudicotyledons</taxon>
        <taxon>Gunneridae</taxon>
        <taxon>Pentapetalae</taxon>
        <taxon>rosids</taxon>
        <taxon>fabids</taxon>
        <taxon>Cucurbitales</taxon>
        <taxon>Cucurbitaceae</taxon>
        <taxon>Benincaseae</taxon>
        <taxon>Cucumis</taxon>
    </lineage>
</organism>
<evidence type="ECO:0000313" key="1">
    <source>
        <dbReference type="EnsemblPlants" id="MELO3C009044.2.1"/>
    </source>
</evidence>
<dbReference type="AlphaFoldDB" id="A0A9I9CV63"/>
<protein>
    <submittedName>
        <fullName evidence="1">Uncharacterized protein</fullName>
    </submittedName>
</protein>
<name>A0A9I9CV63_CUCME</name>